<evidence type="ECO:0000313" key="2">
    <source>
        <dbReference type="EMBL" id="ACL59149.1"/>
    </source>
</evidence>
<reference evidence="2 3" key="1">
    <citation type="submission" date="2009-01" db="EMBL/GenBank/DDBJ databases">
        <title>Complete sequence of chromosome of Methylobacterium nodulans ORS 2060.</title>
        <authorList>
            <consortium name="US DOE Joint Genome Institute"/>
            <person name="Lucas S."/>
            <person name="Copeland A."/>
            <person name="Lapidus A."/>
            <person name="Glavina del Rio T."/>
            <person name="Dalin E."/>
            <person name="Tice H."/>
            <person name="Bruce D."/>
            <person name="Goodwin L."/>
            <person name="Pitluck S."/>
            <person name="Sims D."/>
            <person name="Brettin T."/>
            <person name="Detter J.C."/>
            <person name="Han C."/>
            <person name="Larimer F."/>
            <person name="Land M."/>
            <person name="Hauser L."/>
            <person name="Kyrpides N."/>
            <person name="Ivanova N."/>
            <person name="Marx C.J."/>
            <person name="Richardson P."/>
        </authorList>
    </citation>
    <scope>NUCLEOTIDE SEQUENCE [LARGE SCALE GENOMIC DNA]</scope>
    <source>
        <strain evidence="3">LMG 21967 / CNCM I-2342 / ORS 2060</strain>
    </source>
</reference>
<name>B8IA86_METNO</name>
<dbReference type="Proteomes" id="UP000008207">
    <property type="component" value="Chromosome"/>
</dbReference>
<dbReference type="HOGENOM" id="CLU_1359085_0_0_5"/>
<proteinExistence type="predicted"/>
<dbReference type="OrthoDB" id="8008709at2"/>
<evidence type="ECO:0008006" key="4">
    <source>
        <dbReference type="Google" id="ProtNLM"/>
    </source>
</evidence>
<dbReference type="KEGG" id="mno:Mnod_4273"/>
<evidence type="ECO:0000256" key="1">
    <source>
        <dbReference type="SAM" id="SignalP"/>
    </source>
</evidence>
<keyword evidence="1" id="KW-0732">Signal</keyword>
<dbReference type="EMBL" id="CP001349">
    <property type="protein sequence ID" value="ACL59149.1"/>
    <property type="molecule type" value="Genomic_DNA"/>
</dbReference>
<evidence type="ECO:0000313" key="3">
    <source>
        <dbReference type="Proteomes" id="UP000008207"/>
    </source>
</evidence>
<dbReference type="eggNOG" id="ENOG50307TH">
    <property type="taxonomic scope" value="Bacteria"/>
</dbReference>
<keyword evidence="3" id="KW-1185">Reference proteome</keyword>
<feature type="chain" id="PRO_5002873877" description="TonB C-terminal domain-containing protein" evidence="1">
    <location>
        <begin position="23"/>
        <end position="201"/>
    </location>
</feature>
<accession>B8IA86</accession>
<organism evidence="2 3">
    <name type="scientific">Methylobacterium nodulans (strain LMG 21967 / CNCM I-2342 / ORS 2060)</name>
    <dbReference type="NCBI Taxonomy" id="460265"/>
    <lineage>
        <taxon>Bacteria</taxon>
        <taxon>Pseudomonadati</taxon>
        <taxon>Pseudomonadota</taxon>
        <taxon>Alphaproteobacteria</taxon>
        <taxon>Hyphomicrobiales</taxon>
        <taxon>Methylobacteriaceae</taxon>
        <taxon>Methylobacterium</taxon>
    </lineage>
</organism>
<sequence>MRAIIFALIVIFVAENGTVAAAENQDSTYSKQFIAFFFEIRRYNNIISEVTEESIKHSGDAHISQKTSKAASAFDICNMDDFDNFKSYISSRDSRYIREFNLAKNPEDIFYIDDSVNYVKQLISNINRLARKRTYKVGAAIAYFRLDTEGVVLEARVIDFLGDPTTVREVYGVVTPGRKLGEPPYFADEDNLKFIVPVVFE</sequence>
<dbReference type="AlphaFoldDB" id="B8IA86"/>
<feature type="signal peptide" evidence="1">
    <location>
        <begin position="1"/>
        <end position="22"/>
    </location>
</feature>
<gene>
    <name evidence="2" type="ordered locus">Mnod_4273</name>
</gene>
<dbReference type="RefSeq" id="WP_015930797.1">
    <property type="nucleotide sequence ID" value="NC_011894.1"/>
</dbReference>
<protein>
    <recommendedName>
        <fullName evidence="4">TonB C-terminal domain-containing protein</fullName>
    </recommendedName>
</protein>